<sequence>MSLDSAMPLPKDNISLNAVPEVEFSQFLPILPQEMIREILLRLHVKSLLKFRRVYKSWLSLISSPEFMKTHLKISSNNTIYSHNSLILGRSSNSLDLYTYLRYDETEEIPSMDIVPLDCPLSEPVTILRIVGSCNGLLNRIIDGPLGFVFTGCGVFVNGAIHWKVLYPRNNPRDWFIVAHGITTDRLELVRKPKYETGIGDAMLIV</sequence>
<dbReference type="Gene3D" id="1.20.1280.50">
    <property type="match status" value="1"/>
</dbReference>
<feature type="domain" description="F-box" evidence="1">
    <location>
        <begin position="25"/>
        <end position="71"/>
    </location>
</feature>
<reference evidence="2" key="1">
    <citation type="submission" date="2023-05" db="EMBL/GenBank/DDBJ databases">
        <authorList>
            <person name="Huff M."/>
        </authorList>
    </citation>
    <scope>NUCLEOTIDE SEQUENCE</scope>
</reference>
<evidence type="ECO:0000259" key="1">
    <source>
        <dbReference type="PROSITE" id="PS50181"/>
    </source>
</evidence>
<protein>
    <recommendedName>
        <fullName evidence="1">F-box domain-containing protein</fullName>
    </recommendedName>
</protein>
<dbReference type="CDD" id="cd22157">
    <property type="entry name" value="F-box_AtFBW1-like"/>
    <property type="match status" value="1"/>
</dbReference>
<evidence type="ECO:0000313" key="3">
    <source>
        <dbReference type="Proteomes" id="UP000834106"/>
    </source>
</evidence>
<accession>A0AAD1ZK92</accession>
<dbReference type="Proteomes" id="UP000834106">
    <property type="component" value="Chromosome 11"/>
</dbReference>
<dbReference type="Pfam" id="PF00646">
    <property type="entry name" value="F-box"/>
    <property type="match status" value="1"/>
</dbReference>
<dbReference type="InterPro" id="IPR050796">
    <property type="entry name" value="SCF_F-box_component"/>
</dbReference>
<proteinExistence type="predicted"/>
<dbReference type="AlphaFoldDB" id="A0AAD1ZK92"/>
<dbReference type="InterPro" id="IPR001810">
    <property type="entry name" value="F-box_dom"/>
</dbReference>
<dbReference type="PROSITE" id="PS50181">
    <property type="entry name" value="FBOX"/>
    <property type="match status" value="1"/>
</dbReference>
<dbReference type="PANTHER" id="PTHR31672">
    <property type="entry name" value="BNACNNG10540D PROTEIN"/>
    <property type="match status" value="1"/>
</dbReference>
<dbReference type="SMART" id="SM00256">
    <property type="entry name" value="FBOX"/>
    <property type="match status" value="1"/>
</dbReference>
<keyword evidence="3" id="KW-1185">Reference proteome</keyword>
<dbReference type="SUPFAM" id="SSF81383">
    <property type="entry name" value="F-box domain"/>
    <property type="match status" value="1"/>
</dbReference>
<gene>
    <name evidence="2" type="ORF">FPE_LOCUS18783</name>
</gene>
<dbReference type="PANTHER" id="PTHR31672:SF13">
    <property type="entry name" value="F-BOX PROTEIN CPR30-LIKE"/>
    <property type="match status" value="1"/>
</dbReference>
<dbReference type="EMBL" id="OU503046">
    <property type="protein sequence ID" value="CAI9771353.1"/>
    <property type="molecule type" value="Genomic_DNA"/>
</dbReference>
<evidence type="ECO:0000313" key="2">
    <source>
        <dbReference type="EMBL" id="CAI9771353.1"/>
    </source>
</evidence>
<organism evidence="2 3">
    <name type="scientific">Fraxinus pennsylvanica</name>
    <dbReference type="NCBI Taxonomy" id="56036"/>
    <lineage>
        <taxon>Eukaryota</taxon>
        <taxon>Viridiplantae</taxon>
        <taxon>Streptophyta</taxon>
        <taxon>Embryophyta</taxon>
        <taxon>Tracheophyta</taxon>
        <taxon>Spermatophyta</taxon>
        <taxon>Magnoliopsida</taxon>
        <taxon>eudicotyledons</taxon>
        <taxon>Gunneridae</taxon>
        <taxon>Pentapetalae</taxon>
        <taxon>asterids</taxon>
        <taxon>lamiids</taxon>
        <taxon>Lamiales</taxon>
        <taxon>Oleaceae</taxon>
        <taxon>Oleeae</taxon>
        <taxon>Fraxinus</taxon>
    </lineage>
</organism>
<name>A0AAD1ZK92_9LAMI</name>
<dbReference type="InterPro" id="IPR036047">
    <property type="entry name" value="F-box-like_dom_sf"/>
</dbReference>